<gene>
    <name evidence="1" type="ORF">K040078D81_27420</name>
</gene>
<organism evidence="1 2">
    <name type="scientific">Blautia hominis</name>
    <dbReference type="NCBI Taxonomy" id="2025493"/>
    <lineage>
        <taxon>Bacteria</taxon>
        <taxon>Bacillati</taxon>
        <taxon>Bacillota</taxon>
        <taxon>Clostridia</taxon>
        <taxon>Lachnospirales</taxon>
        <taxon>Lachnospiraceae</taxon>
        <taxon>Blautia</taxon>
    </lineage>
</organism>
<comment type="caution">
    <text evidence="1">The sequence shown here is derived from an EMBL/GenBank/DDBJ whole genome shotgun (WGS) entry which is preliminary data.</text>
</comment>
<proteinExistence type="predicted"/>
<reference evidence="1 2" key="1">
    <citation type="submission" date="2024-04" db="EMBL/GenBank/DDBJ databases">
        <title>Defined microbial consortia suppress multidrug-resistant proinflammatory Enterobacteriaceae via ecological control.</title>
        <authorList>
            <person name="Furuichi M."/>
            <person name="Kawaguchi T."/>
            <person name="Pust M."/>
            <person name="Yasuma K."/>
            <person name="Plichta D."/>
            <person name="Hasegawa N."/>
            <person name="Ohya T."/>
            <person name="Bhattarai S."/>
            <person name="Sasajima S."/>
            <person name="Aoto Y."/>
            <person name="Tuganbaev T."/>
            <person name="Yaginuma M."/>
            <person name="Ueda M."/>
            <person name="Okahashi N."/>
            <person name="Amafuji K."/>
            <person name="Kiridooshi Y."/>
            <person name="Sugita K."/>
            <person name="Strazar M."/>
            <person name="Skelly A."/>
            <person name="Suda W."/>
            <person name="Hattori M."/>
            <person name="Nakamoto N."/>
            <person name="Caballero S."/>
            <person name="Norman J."/>
            <person name="Olle B."/>
            <person name="Tanoue T."/>
            <person name="Arita M."/>
            <person name="Bucci V."/>
            <person name="Atarashi K."/>
            <person name="Xavier R."/>
            <person name="Honda K."/>
        </authorList>
    </citation>
    <scope>NUCLEOTIDE SEQUENCE [LARGE SCALE GENOMIC DNA]</scope>
    <source>
        <strain evidence="2">k04-0078-D8-1</strain>
    </source>
</reference>
<evidence type="ECO:0000313" key="1">
    <source>
        <dbReference type="EMBL" id="GAA6408625.1"/>
    </source>
</evidence>
<keyword evidence="2" id="KW-1185">Reference proteome</keyword>
<dbReference type="InterPro" id="IPR016055">
    <property type="entry name" value="A-D-PHexomutase_a/b/a-I/II/III"/>
</dbReference>
<accession>A0ABQ0BAZ1</accession>
<dbReference type="EMBL" id="BAABYW010000001">
    <property type="protein sequence ID" value="GAA6408625.1"/>
    <property type="molecule type" value="Genomic_DNA"/>
</dbReference>
<dbReference type="Proteomes" id="UP001600943">
    <property type="component" value="Unassembled WGS sequence"/>
</dbReference>
<protein>
    <submittedName>
        <fullName evidence="1">Uncharacterized protein</fullName>
    </submittedName>
</protein>
<sequence length="69" mass="7746">MCVPIVVEKGLDVGFAFDGDADCCLCVDEKDNVIAGDHILYIYGCYYEGTRQDHEQYCGHTGHVQLRFV</sequence>
<dbReference type="Gene3D" id="3.40.120.10">
    <property type="entry name" value="Alpha-D-Glucose-1,6-Bisphosphate, subunit A, domain 3"/>
    <property type="match status" value="2"/>
</dbReference>
<name>A0ABQ0BAZ1_9FIRM</name>
<evidence type="ECO:0000313" key="2">
    <source>
        <dbReference type="Proteomes" id="UP001600943"/>
    </source>
</evidence>
<dbReference type="SUPFAM" id="SSF53738">
    <property type="entry name" value="Phosphoglucomutase, first 3 domains"/>
    <property type="match status" value="1"/>
</dbReference>